<name>A0ABP0PSP4_9DINO</name>
<sequence>MAEGVKPPVLQGTRWNRARQASADEAQESDGGADPEATSLADCWNRERVEAELGLRESGGTEQLFDASEPQRLIAEGYQRVVFGDHGPYVECDPSQVVWENLPEVLLKPGHAYYDEYYTKKGFLRLYMQKRSVEHKQNPPRGGVRHDREGGYADYKVGMCYISPDNLTVAQLPAQTRSVGQHRRWKR</sequence>
<dbReference type="Proteomes" id="UP001642484">
    <property type="component" value="Unassembled WGS sequence"/>
</dbReference>
<organism evidence="2 3">
    <name type="scientific">Durusdinium trenchii</name>
    <dbReference type="NCBI Taxonomy" id="1381693"/>
    <lineage>
        <taxon>Eukaryota</taxon>
        <taxon>Sar</taxon>
        <taxon>Alveolata</taxon>
        <taxon>Dinophyceae</taxon>
        <taxon>Suessiales</taxon>
        <taxon>Symbiodiniaceae</taxon>
        <taxon>Durusdinium</taxon>
    </lineage>
</organism>
<comment type="caution">
    <text evidence="2">The sequence shown here is derived from an EMBL/GenBank/DDBJ whole genome shotgun (WGS) entry which is preliminary data.</text>
</comment>
<evidence type="ECO:0000313" key="3">
    <source>
        <dbReference type="Proteomes" id="UP001642484"/>
    </source>
</evidence>
<keyword evidence="3" id="KW-1185">Reference proteome</keyword>
<protein>
    <submittedName>
        <fullName evidence="2">Uncharacterized protein</fullName>
    </submittedName>
</protein>
<dbReference type="EMBL" id="CAXAMN010023596">
    <property type="protein sequence ID" value="CAK9078929.1"/>
    <property type="molecule type" value="Genomic_DNA"/>
</dbReference>
<gene>
    <name evidence="2" type="ORF">CCMP2556_LOCUS38904</name>
</gene>
<reference evidence="2 3" key="1">
    <citation type="submission" date="2024-02" db="EMBL/GenBank/DDBJ databases">
        <authorList>
            <person name="Chen Y."/>
            <person name="Shah S."/>
            <person name="Dougan E. K."/>
            <person name="Thang M."/>
            <person name="Chan C."/>
        </authorList>
    </citation>
    <scope>NUCLEOTIDE SEQUENCE [LARGE SCALE GENOMIC DNA]</scope>
</reference>
<feature type="region of interest" description="Disordered" evidence="1">
    <location>
        <begin position="1"/>
        <end position="41"/>
    </location>
</feature>
<evidence type="ECO:0000313" key="2">
    <source>
        <dbReference type="EMBL" id="CAK9078929.1"/>
    </source>
</evidence>
<evidence type="ECO:0000256" key="1">
    <source>
        <dbReference type="SAM" id="MobiDB-lite"/>
    </source>
</evidence>
<accession>A0ABP0PSP4</accession>
<proteinExistence type="predicted"/>